<dbReference type="GO" id="GO:0016787">
    <property type="term" value="F:hydrolase activity"/>
    <property type="evidence" value="ECO:0007669"/>
    <property type="project" value="UniProtKB-KW"/>
</dbReference>
<dbReference type="eggNOG" id="COG1112">
    <property type="taxonomic scope" value="Bacteria"/>
</dbReference>
<reference evidence="8 9" key="1">
    <citation type="journal article" date="2012" name="J. Bacteriol.">
        <title>Draft Genome Sequence of Oceaniovalibus guishaninsula JLT2003T.</title>
        <authorList>
            <person name="Tang K."/>
            <person name="Liu K."/>
            <person name="Jiao N."/>
        </authorList>
    </citation>
    <scope>NUCLEOTIDE SEQUENCE [LARGE SCALE GENOMIC DNA]</scope>
    <source>
        <strain evidence="8 9">JLT2003</strain>
    </source>
</reference>
<proteinExistence type="inferred from homology"/>
<organism evidence="8 9">
    <name type="scientific">Oceaniovalibus guishaninsula JLT2003</name>
    <dbReference type="NCBI Taxonomy" id="1231392"/>
    <lineage>
        <taxon>Bacteria</taxon>
        <taxon>Pseudomonadati</taxon>
        <taxon>Pseudomonadota</taxon>
        <taxon>Alphaproteobacteria</taxon>
        <taxon>Rhodobacterales</taxon>
        <taxon>Roseobacteraceae</taxon>
        <taxon>Oceaniovalibus</taxon>
    </lineage>
</organism>
<dbReference type="Pfam" id="PF13086">
    <property type="entry name" value="AAA_11"/>
    <property type="match status" value="1"/>
</dbReference>
<dbReference type="InterPro" id="IPR041679">
    <property type="entry name" value="DNA2/NAM7-like_C"/>
</dbReference>
<evidence type="ECO:0000313" key="9">
    <source>
        <dbReference type="Proteomes" id="UP000006765"/>
    </source>
</evidence>
<dbReference type="InterPro" id="IPR047187">
    <property type="entry name" value="SF1_C_Upf1"/>
</dbReference>
<dbReference type="Gene3D" id="3.40.50.300">
    <property type="entry name" value="P-loop containing nucleotide triphosphate hydrolases"/>
    <property type="match status" value="2"/>
</dbReference>
<keyword evidence="5" id="KW-0067">ATP-binding</keyword>
<dbReference type="GO" id="GO:0043139">
    <property type="term" value="F:5'-3' DNA helicase activity"/>
    <property type="evidence" value="ECO:0007669"/>
    <property type="project" value="TreeGrafter"/>
</dbReference>
<sequence length="612" mass="67789">MLPLWFQVGILMAITADKILSALEDERTAAQRGLPFKVLSSRRQANLVVLAVEPMRDGRSSAALDESLEGSRAVWYGEAGGRGEVVVVDPDKGEFALRFVQGPLPDADERVTLYPQDFITPLIELWQRERTRKKAAAALRRSEKEPAAETKALPAGFSMLRVRQVQAVSLPLNRVGLLHGPPGTGKTFTIGCMIAYLLTRFTNAKILVSGPTNTAVDSALIAADDWLTRIGRNDLRQSMKRIGSRFDTQKFRGRDHLLAKGIYEASLEISMLELEEPSKSDIERYVAWKEKLEAARAKLKTDVAHISAPSRVVAITTNSLFRHFDSIANPGVGAWHFTIADEASQIMLPAALMVASIAKCATFAGDPQQLAPIVQSDDLSTQAILGKTAFDVFKDAPSVFLNEQSRMCQGVCDIVSHTFYGGELIVCRKAARDPEWKRARSPWYLDGREIPRVLIDDRAGDATWSKKYNGKIRFASAEIIAALVHELLGSYVEADDILILTPFRAQRALIRSMLGRQGQKEVRVSTVHRAQGSERKIVIFDPVDAGSPFLNSETGRRLINVAASRAQAHLIILAGEADLRNPFLFAISDRARRLWDRNGEYANPLRVRLRQA</sequence>
<dbReference type="PANTHER" id="PTHR43788">
    <property type="entry name" value="DNA2/NAM7 HELICASE FAMILY MEMBER"/>
    <property type="match status" value="1"/>
</dbReference>
<keyword evidence="2" id="KW-0547">Nucleotide-binding</keyword>
<evidence type="ECO:0000313" key="8">
    <source>
        <dbReference type="EMBL" id="EKE45738.1"/>
    </source>
</evidence>
<dbReference type="AlphaFoldDB" id="K2HE47"/>
<dbReference type="Proteomes" id="UP000006765">
    <property type="component" value="Unassembled WGS sequence"/>
</dbReference>
<dbReference type="eggNOG" id="COG2256">
    <property type="taxonomic scope" value="Bacteria"/>
</dbReference>
<dbReference type="OrthoDB" id="9757917at2"/>
<keyword evidence="4 8" id="KW-0347">Helicase</keyword>
<dbReference type="InterPro" id="IPR041677">
    <property type="entry name" value="DNA2/NAM7_AAA_11"/>
</dbReference>
<dbReference type="RefSeq" id="WP_007425310.1">
    <property type="nucleotide sequence ID" value="NZ_AMGO01000004.1"/>
</dbReference>
<evidence type="ECO:0000256" key="3">
    <source>
        <dbReference type="ARBA" id="ARBA00022801"/>
    </source>
</evidence>
<dbReference type="GO" id="GO:0005524">
    <property type="term" value="F:ATP binding"/>
    <property type="evidence" value="ECO:0007669"/>
    <property type="project" value="UniProtKB-KW"/>
</dbReference>
<dbReference type="PANTHER" id="PTHR43788:SF8">
    <property type="entry name" value="DNA-BINDING PROTEIN SMUBP-2"/>
    <property type="match status" value="1"/>
</dbReference>
<name>K2HE47_9RHOB</name>
<dbReference type="EMBL" id="AMGO01000004">
    <property type="protein sequence ID" value="EKE45738.1"/>
    <property type="molecule type" value="Genomic_DNA"/>
</dbReference>
<comment type="caution">
    <text evidence="8">The sequence shown here is derived from an EMBL/GenBank/DDBJ whole genome shotgun (WGS) entry which is preliminary data.</text>
</comment>
<evidence type="ECO:0000256" key="1">
    <source>
        <dbReference type="ARBA" id="ARBA00007913"/>
    </source>
</evidence>
<evidence type="ECO:0000259" key="7">
    <source>
        <dbReference type="Pfam" id="PF13087"/>
    </source>
</evidence>
<comment type="similarity">
    <text evidence="1">Belongs to the DNA2/NAM7 helicase family.</text>
</comment>
<evidence type="ECO:0000256" key="5">
    <source>
        <dbReference type="ARBA" id="ARBA00022840"/>
    </source>
</evidence>
<accession>K2HE47</accession>
<evidence type="ECO:0000259" key="6">
    <source>
        <dbReference type="Pfam" id="PF13086"/>
    </source>
</evidence>
<protein>
    <submittedName>
        <fullName evidence="8">Superfamily I DNA/RNA helicase</fullName>
    </submittedName>
</protein>
<keyword evidence="3" id="KW-0378">Hydrolase</keyword>
<gene>
    <name evidence="8" type="ORF">OCGS_0157</name>
</gene>
<dbReference type="InterPro" id="IPR027417">
    <property type="entry name" value="P-loop_NTPase"/>
</dbReference>
<keyword evidence="9" id="KW-1185">Reference proteome</keyword>
<evidence type="ECO:0000256" key="4">
    <source>
        <dbReference type="ARBA" id="ARBA00022806"/>
    </source>
</evidence>
<dbReference type="Pfam" id="PF13087">
    <property type="entry name" value="AAA_12"/>
    <property type="match status" value="1"/>
</dbReference>
<feature type="domain" description="DNA2/NAM7 helicase helicase" evidence="6">
    <location>
        <begin position="164"/>
        <end position="223"/>
    </location>
</feature>
<dbReference type="CDD" id="cd18808">
    <property type="entry name" value="SF1_C_Upf1"/>
    <property type="match status" value="1"/>
</dbReference>
<dbReference type="SUPFAM" id="SSF52540">
    <property type="entry name" value="P-loop containing nucleoside triphosphate hydrolases"/>
    <property type="match status" value="1"/>
</dbReference>
<dbReference type="STRING" id="1231392.OCGS_0157"/>
<dbReference type="InterPro" id="IPR050534">
    <property type="entry name" value="Coronavir_polyprotein_1ab"/>
</dbReference>
<evidence type="ECO:0000256" key="2">
    <source>
        <dbReference type="ARBA" id="ARBA00022741"/>
    </source>
</evidence>
<feature type="domain" description="DNA2/NAM7 helicase-like C-terminal" evidence="7">
    <location>
        <begin position="396"/>
        <end position="574"/>
    </location>
</feature>